<dbReference type="RefSeq" id="YP_009225725.1">
    <property type="nucleotide sequence ID" value="NC_029097.1"/>
</dbReference>
<accession>A0A0K1LKP4</accession>
<gene>
    <name evidence="1" type="ORF">RCTITAN_60</name>
</gene>
<reference evidence="1 2" key="1">
    <citation type="journal article" date="2016" name="Genome Announc.">
        <title>Complete Genome Sequences of Five Bacteriophages That Infect Rhodobacter capsulatus.</title>
        <authorList>
            <person name="Bollivar D.W."/>
            <person name="Bernardoni B."/>
            <person name="Bockman M.R."/>
            <person name="Miller B.M."/>
            <person name="Russell D.A."/>
            <person name="Delesalle V.A."/>
            <person name="Krukonis G.P."/>
            <person name="Hatfull G.F."/>
            <person name="Cross M.R."/>
            <person name="Szewczyk M.M."/>
            <person name="Eppurath A."/>
        </authorList>
    </citation>
    <scope>NUCLEOTIDE SEQUENCE [LARGE SCALE GENOMIC DNA]</scope>
</reference>
<dbReference type="Proteomes" id="UP000203710">
    <property type="component" value="Segment"/>
</dbReference>
<dbReference type="GeneID" id="26796492"/>
<name>A0A0K1LKP4_9CAUD</name>
<dbReference type="KEGG" id="vg:26796492"/>
<evidence type="ECO:0000313" key="1">
    <source>
        <dbReference type="EMBL" id="AKU43076.1"/>
    </source>
</evidence>
<organism evidence="1 2">
    <name type="scientific">Rhodobacter phage RcTitan</name>
    <dbReference type="NCBI Taxonomy" id="1662330"/>
    <lineage>
        <taxon>Viruses</taxon>
        <taxon>Duplodnaviria</taxon>
        <taxon>Heunggongvirae</taxon>
        <taxon>Uroviricota</taxon>
        <taxon>Caudoviricetes</taxon>
        <taxon>Titanvirus</taxon>
        <taxon>Titanvirus rctitan</taxon>
    </lineage>
</organism>
<protein>
    <submittedName>
        <fullName evidence="1">Uncharacterized protein</fullName>
    </submittedName>
</protein>
<proteinExistence type="predicted"/>
<sequence>MRVVNFALAALAVVLGVAGVVGIVSVWASTGPNCPPPVPADWLGFCEAYDAQ</sequence>
<dbReference type="EMBL" id="KR935213">
    <property type="protein sequence ID" value="AKU43076.1"/>
    <property type="molecule type" value="Genomic_DNA"/>
</dbReference>
<evidence type="ECO:0000313" key="2">
    <source>
        <dbReference type="Proteomes" id="UP000203710"/>
    </source>
</evidence>
<keyword evidence="2" id="KW-1185">Reference proteome</keyword>